<evidence type="ECO:0000259" key="5">
    <source>
        <dbReference type="PROSITE" id="PS50931"/>
    </source>
</evidence>
<sequence length="297" mass="32610">MTTFEAAARLGSFTRAAEELNVSQPTVSHHVQTLEAAIGAELFSRHHNRIALTRAGRALADAVALGLGHIEQAARQIALRPSGSGLVLACSMGFTHGWLLPRFSRLRLALSDYPIHLVTTDWHQGFDRETADIIVDWQSVGRASRTTIPLFPEIVFPVCSAGYLNEHPELATADAQPRALLGCTLLHFDERDSEFANWEKWFAAQGVVYGIPPNAYRFSNYDLILRAVADGEGLGLGWLHLIEERLAAGSLVRVGRTLCNEMTAYGLDVRHGTVPDDVLERAVAWFRSEAGAPGQEF</sequence>
<dbReference type="InterPro" id="IPR058163">
    <property type="entry name" value="LysR-type_TF_proteobact-type"/>
</dbReference>
<accession>A0ABT3J342</accession>
<comment type="similarity">
    <text evidence="1">Belongs to the LysR transcriptional regulatory family.</text>
</comment>
<evidence type="ECO:0000256" key="1">
    <source>
        <dbReference type="ARBA" id="ARBA00009437"/>
    </source>
</evidence>
<protein>
    <submittedName>
        <fullName evidence="6">LysR family transcriptional regulator</fullName>
    </submittedName>
</protein>
<dbReference type="InterPro" id="IPR036388">
    <property type="entry name" value="WH-like_DNA-bd_sf"/>
</dbReference>
<dbReference type="Proteomes" id="UP001207582">
    <property type="component" value="Unassembled WGS sequence"/>
</dbReference>
<dbReference type="Pfam" id="PF00126">
    <property type="entry name" value="HTH_1"/>
    <property type="match status" value="1"/>
</dbReference>
<feature type="domain" description="HTH lysR-type" evidence="5">
    <location>
        <begin position="1"/>
        <end position="53"/>
    </location>
</feature>
<dbReference type="InterPro" id="IPR005119">
    <property type="entry name" value="LysR_subst-bd"/>
</dbReference>
<keyword evidence="3" id="KW-0238">DNA-binding</keyword>
<dbReference type="PANTHER" id="PTHR30537:SF79">
    <property type="entry name" value="TRANSCRIPTIONAL REGULATOR-RELATED"/>
    <property type="match status" value="1"/>
</dbReference>
<dbReference type="SUPFAM" id="SSF46785">
    <property type="entry name" value="Winged helix' DNA-binding domain"/>
    <property type="match status" value="1"/>
</dbReference>
<dbReference type="InterPro" id="IPR036390">
    <property type="entry name" value="WH_DNA-bd_sf"/>
</dbReference>
<keyword evidence="4" id="KW-0804">Transcription</keyword>
<comment type="caution">
    <text evidence="6">The sequence shown here is derived from an EMBL/GenBank/DDBJ whole genome shotgun (WGS) entry which is preliminary data.</text>
</comment>
<dbReference type="PANTHER" id="PTHR30537">
    <property type="entry name" value="HTH-TYPE TRANSCRIPTIONAL REGULATOR"/>
    <property type="match status" value="1"/>
</dbReference>
<dbReference type="EMBL" id="JAPDOG010000008">
    <property type="protein sequence ID" value="MCW3782108.1"/>
    <property type="molecule type" value="Genomic_DNA"/>
</dbReference>
<dbReference type="InterPro" id="IPR000847">
    <property type="entry name" value="LysR_HTH_N"/>
</dbReference>
<reference evidence="6 7" key="1">
    <citation type="submission" date="2022-10" db="EMBL/GenBank/DDBJ databases">
        <title>Defluviimonas sp. CAU 1641 isolated from mud.</title>
        <authorList>
            <person name="Kim W."/>
        </authorList>
    </citation>
    <scope>NUCLEOTIDE SEQUENCE [LARGE SCALE GENOMIC DNA]</scope>
    <source>
        <strain evidence="6 7">CAU 1641</strain>
    </source>
</reference>
<keyword evidence="2" id="KW-0805">Transcription regulation</keyword>
<dbReference type="SUPFAM" id="SSF53850">
    <property type="entry name" value="Periplasmic binding protein-like II"/>
    <property type="match status" value="1"/>
</dbReference>
<keyword evidence="7" id="KW-1185">Reference proteome</keyword>
<proteinExistence type="inferred from homology"/>
<name>A0ABT3J342_9RHOB</name>
<dbReference type="Pfam" id="PF03466">
    <property type="entry name" value="LysR_substrate"/>
    <property type="match status" value="1"/>
</dbReference>
<dbReference type="PROSITE" id="PS50931">
    <property type="entry name" value="HTH_LYSR"/>
    <property type="match status" value="1"/>
</dbReference>
<evidence type="ECO:0000313" key="7">
    <source>
        <dbReference type="Proteomes" id="UP001207582"/>
    </source>
</evidence>
<evidence type="ECO:0000256" key="2">
    <source>
        <dbReference type="ARBA" id="ARBA00023015"/>
    </source>
</evidence>
<dbReference type="Gene3D" id="1.10.10.10">
    <property type="entry name" value="Winged helix-like DNA-binding domain superfamily/Winged helix DNA-binding domain"/>
    <property type="match status" value="1"/>
</dbReference>
<evidence type="ECO:0000256" key="3">
    <source>
        <dbReference type="ARBA" id="ARBA00023125"/>
    </source>
</evidence>
<evidence type="ECO:0000256" key="4">
    <source>
        <dbReference type="ARBA" id="ARBA00023163"/>
    </source>
</evidence>
<evidence type="ECO:0000313" key="6">
    <source>
        <dbReference type="EMBL" id="MCW3782108.1"/>
    </source>
</evidence>
<dbReference type="PRINTS" id="PR00039">
    <property type="entry name" value="HTHLYSR"/>
</dbReference>
<organism evidence="6 7">
    <name type="scientific">Defluviimonas salinarum</name>
    <dbReference type="NCBI Taxonomy" id="2992147"/>
    <lineage>
        <taxon>Bacteria</taxon>
        <taxon>Pseudomonadati</taxon>
        <taxon>Pseudomonadota</taxon>
        <taxon>Alphaproteobacteria</taxon>
        <taxon>Rhodobacterales</taxon>
        <taxon>Paracoccaceae</taxon>
        <taxon>Albidovulum</taxon>
    </lineage>
</organism>
<gene>
    <name evidence="6" type="ORF">OM960_10945</name>
</gene>
<dbReference type="Gene3D" id="3.40.190.10">
    <property type="entry name" value="Periplasmic binding protein-like II"/>
    <property type="match status" value="2"/>
</dbReference>